<dbReference type="NCBIfam" id="NF009151">
    <property type="entry name" value="PRK12497.1-5"/>
    <property type="match status" value="1"/>
</dbReference>
<dbReference type="PANTHER" id="PTHR34039:SF1">
    <property type="entry name" value="UPF0102 PROTEIN YRAN"/>
    <property type="match status" value="1"/>
</dbReference>
<accession>A0A178MLP6</accession>
<proteinExistence type="inferred from homology"/>
<dbReference type="STRING" id="1437059.A6A05_13355"/>
<sequence length="122" mass="13593">MSPTNHRRGTQAEDRAAWWLRLKGYSILARRYRAGRGSGGGEIDIVARRGGVIAFVEVKARSDADLAALAITPAQTRRIARGAEIFLAEHPELNDLTYRFDAILMAPGRLPRHIADAWRLET</sequence>
<reference evidence="3 4" key="1">
    <citation type="submission" date="2016-04" db="EMBL/GenBank/DDBJ databases">
        <title>Draft genome sequence of freshwater magnetotactic bacteria Magnetospirillum marisnigri SP-1 and Magnetospirillum moscoviense BB-1.</title>
        <authorList>
            <person name="Koziaeva V."/>
            <person name="Dziuba M.V."/>
            <person name="Ivanov T.M."/>
            <person name="Kuznetsov B."/>
            <person name="Grouzdev D.S."/>
        </authorList>
    </citation>
    <scope>NUCLEOTIDE SEQUENCE [LARGE SCALE GENOMIC DNA]</scope>
    <source>
        <strain evidence="3 4">BB-1</strain>
    </source>
</reference>
<dbReference type="AlphaFoldDB" id="A0A178MLP6"/>
<gene>
    <name evidence="3" type="ORF">A6A05_13355</name>
</gene>
<comment type="similarity">
    <text evidence="1 2">Belongs to the UPF0102 family.</text>
</comment>
<organism evidence="3 4">
    <name type="scientific">Magnetospirillum moscoviense</name>
    <dbReference type="NCBI Taxonomy" id="1437059"/>
    <lineage>
        <taxon>Bacteria</taxon>
        <taxon>Pseudomonadati</taxon>
        <taxon>Pseudomonadota</taxon>
        <taxon>Alphaproteobacteria</taxon>
        <taxon>Rhodospirillales</taxon>
        <taxon>Rhodospirillaceae</taxon>
        <taxon>Magnetospirillum</taxon>
    </lineage>
</organism>
<evidence type="ECO:0000256" key="2">
    <source>
        <dbReference type="HAMAP-Rule" id="MF_00048"/>
    </source>
</evidence>
<dbReference type="InterPro" id="IPR011856">
    <property type="entry name" value="tRNA_endonuc-like_dom_sf"/>
</dbReference>
<dbReference type="RefSeq" id="WP_068501359.1">
    <property type="nucleotide sequence ID" value="NZ_LWQU01000146.1"/>
</dbReference>
<dbReference type="OrthoDB" id="9812968at2"/>
<dbReference type="Gene3D" id="3.40.1350.10">
    <property type="match status" value="1"/>
</dbReference>
<dbReference type="SUPFAM" id="SSF52980">
    <property type="entry name" value="Restriction endonuclease-like"/>
    <property type="match status" value="1"/>
</dbReference>
<evidence type="ECO:0000313" key="4">
    <source>
        <dbReference type="Proteomes" id="UP000078543"/>
    </source>
</evidence>
<dbReference type="Pfam" id="PF02021">
    <property type="entry name" value="UPF0102"/>
    <property type="match status" value="1"/>
</dbReference>
<comment type="caution">
    <text evidence="3">The sequence shown here is derived from an EMBL/GenBank/DDBJ whole genome shotgun (WGS) entry which is preliminary data.</text>
</comment>
<dbReference type="Proteomes" id="UP000078543">
    <property type="component" value="Unassembled WGS sequence"/>
</dbReference>
<protein>
    <recommendedName>
        <fullName evidence="2">UPF0102 protein A6A05_13355</fullName>
    </recommendedName>
</protein>
<dbReference type="InterPro" id="IPR011335">
    <property type="entry name" value="Restrct_endonuc-II-like"/>
</dbReference>
<name>A0A178MLP6_9PROT</name>
<dbReference type="EMBL" id="LWQU01000146">
    <property type="protein sequence ID" value="OAN49559.1"/>
    <property type="molecule type" value="Genomic_DNA"/>
</dbReference>
<evidence type="ECO:0000256" key="1">
    <source>
        <dbReference type="ARBA" id="ARBA00006738"/>
    </source>
</evidence>
<evidence type="ECO:0000313" key="3">
    <source>
        <dbReference type="EMBL" id="OAN49559.1"/>
    </source>
</evidence>
<keyword evidence="4" id="KW-1185">Reference proteome</keyword>
<dbReference type="HAMAP" id="MF_00048">
    <property type="entry name" value="UPF0102"/>
    <property type="match status" value="1"/>
</dbReference>
<dbReference type="PANTHER" id="PTHR34039">
    <property type="entry name" value="UPF0102 PROTEIN YRAN"/>
    <property type="match status" value="1"/>
</dbReference>
<dbReference type="InterPro" id="IPR003509">
    <property type="entry name" value="UPF0102_YraN-like"/>
</dbReference>
<dbReference type="GO" id="GO:0003676">
    <property type="term" value="F:nucleic acid binding"/>
    <property type="evidence" value="ECO:0007669"/>
    <property type="project" value="InterPro"/>
</dbReference>